<evidence type="ECO:0000313" key="3">
    <source>
        <dbReference type="Proteomes" id="UP000012488"/>
    </source>
</evidence>
<evidence type="ECO:0000313" key="2">
    <source>
        <dbReference type="EMBL" id="QGY02335.1"/>
    </source>
</evidence>
<dbReference type="KEGG" id="mmes:MMSR116_10935"/>
<accession>A0A6B9FML4</accession>
<dbReference type="RefSeq" id="WP_158168816.1">
    <property type="nucleotide sequence ID" value="NZ_CP043538.1"/>
</dbReference>
<keyword evidence="1" id="KW-1133">Transmembrane helix</keyword>
<dbReference type="AlphaFoldDB" id="A0A6B9FML4"/>
<organism evidence="2 3">
    <name type="scientific">Methylobacterium mesophilicum SR1.6/6</name>
    <dbReference type="NCBI Taxonomy" id="908290"/>
    <lineage>
        <taxon>Bacteria</taxon>
        <taxon>Pseudomonadati</taxon>
        <taxon>Pseudomonadota</taxon>
        <taxon>Alphaproteobacteria</taxon>
        <taxon>Hyphomicrobiales</taxon>
        <taxon>Methylobacteriaceae</taxon>
        <taxon>Methylobacterium</taxon>
    </lineage>
</organism>
<dbReference type="Proteomes" id="UP000012488">
    <property type="component" value="Chromosome"/>
</dbReference>
<keyword evidence="1" id="KW-0812">Transmembrane</keyword>
<name>A0A6B9FML4_9HYPH</name>
<reference evidence="2 3" key="2">
    <citation type="journal article" date="2013" name="Genome Announc.">
        <title>Draft Genome Sequence of Methylobacterium mesophilicum Strain SR1.6/6, Isolated from Citrus sinensis.</title>
        <authorList>
            <person name="Marinho Almeida D."/>
            <person name="Dini-Andreote F."/>
            <person name="Camargo Neves A.A."/>
            <person name="Juca Ramos R.T."/>
            <person name="Andreote F.D."/>
            <person name="Carneiro A.R."/>
            <person name="Oliveira de Souza Lima A."/>
            <person name="Caracciolo Gomes de Sa P.H."/>
            <person name="Ribeiro Barbosa M.S."/>
            <person name="Araujo W.L."/>
            <person name="Silva A."/>
        </authorList>
    </citation>
    <scope>NUCLEOTIDE SEQUENCE [LARGE SCALE GENOMIC DNA]</scope>
    <source>
        <strain evidence="2 3">SR1.6/6</strain>
    </source>
</reference>
<keyword evidence="1" id="KW-0472">Membrane</keyword>
<feature type="transmembrane region" description="Helical" evidence="1">
    <location>
        <begin position="34"/>
        <end position="58"/>
    </location>
</feature>
<evidence type="ECO:0000256" key="1">
    <source>
        <dbReference type="SAM" id="Phobius"/>
    </source>
</evidence>
<reference evidence="2 3" key="1">
    <citation type="journal article" date="2012" name="Genet. Mol. Biol.">
        <title>Analysis of 16S rRNA and mxaF genes revealing insights into Methylobacterium niche-specific plant association.</title>
        <authorList>
            <person name="Dourado M.N."/>
            <person name="Andreote F.D."/>
            <person name="Dini-Andreote F."/>
            <person name="Conti R."/>
            <person name="Araujo J.M."/>
            <person name="Araujo W.L."/>
        </authorList>
    </citation>
    <scope>NUCLEOTIDE SEQUENCE [LARGE SCALE GENOMIC DNA]</scope>
    <source>
        <strain evidence="2 3">SR1.6/6</strain>
    </source>
</reference>
<dbReference type="OrthoDB" id="8005705at2"/>
<gene>
    <name evidence="2" type="ORF">MMSR116_10935</name>
</gene>
<proteinExistence type="predicted"/>
<protein>
    <submittedName>
        <fullName evidence="2">Uncharacterized protein</fullName>
    </submittedName>
</protein>
<dbReference type="EMBL" id="CP043538">
    <property type="protein sequence ID" value="QGY02335.1"/>
    <property type="molecule type" value="Genomic_DNA"/>
</dbReference>
<sequence length="59" mass="6056">MSALSTFIGCILVLGGFAAEKFAEHRWLAAGRPAPLDTFAVLALALPAVGLTLMATLAV</sequence>